<proteinExistence type="predicted"/>
<accession>A0A1Q2HQ95</accession>
<dbReference type="AlphaFoldDB" id="A0A1Q2HQ95"/>
<keyword evidence="2" id="KW-1185">Reference proteome</keyword>
<sequence>MKTQEIGQKLLTAKAVSEMLSLSKRQIFRLNCCGKMPAPIRIGGSVRWANSTIQSWIDMGCPDRQTFEAMQQTGGEK</sequence>
<name>A0A1Q2HQ95_9BACT</name>
<evidence type="ECO:0000313" key="2">
    <source>
        <dbReference type="Proteomes" id="UP000188273"/>
    </source>
</evidence>
<evidence type="ECO:0000313" key="1">
    <source>
        <dbReference type="EMBL" id="AQQ09639.1"/>
    </source>
</evidence>
<dbReference type="Proteomes" id="UP000188273">
    <property type="component" value="Chromosome"/>
</dbReference>
<dbReference type="STRING" id="1940790.L21SP3_01447"/>
<organism evidence="1 2">
    <name type="scientific">Sedimentisphaera cyanobacteriorum</name>
    <dbReference type="NCBI Taxonomy" id="1940790"/>
    <lineage>
        <taxon>Bacteria</taxon>
        <taxon>Pseudomonadati</taxon>
        <taxon>Planctomycetota</taxon>
        <taxon>Phycisphaerae</taxon>
        <taxon>Sedimentisphaerales</taxon>
        <taxon>Sedimentisphaeraceae</taxon>
        <taxon>Sedimentisphaera</taxon>
    </lineage>
</organism>
<protein>
    <submittedName>
        <fullName evidence="1">Putative transcriptional regulator</fullName>
    </submittedName>
</protein>
<dbReference type="OrthoDB" id="291753at2"/>
<dbReference type="InterPro" id="IPR010260">
    <property type="entry name" value="AlpA"/>
</dbReference>
<reference evidence="2" key="1">
    <citation type="submission" date="2017-02" db="EMBL/GenBank/DDBJ databases">
        <title>Comparative genomics and description of representatives of a novel lineage of planctomycetes thriving in anoxic sediments.</title>
        <authorList>
            <person name="Spring S."/>
            <person name="Bunk B."/>
            <person name="Sproer C."/>
            <person name="Klenk H.-P."/>
        </authorList>
    </citation>
    <scope>NUCLEOTIDE SEQUENCE [LARGE SCALE GENOMIC DNA]</scope>
    <source>
        <strain evidence="2">L21-RPul-D3</strain>
    </source>
</reference>
<gene>
    <name evidence="1" type="ORF">L21SP3_01447</name>
</gene>
<dbReference type="EMBL" id="CP019633">
    <property type="protein sequence ID" value="AQQ09639.1"/>
    <property type="molecule type" value="Genomic_DNA"/>
</dbReference>
<dbReference type="Gene3D" id="1.10.238.160">
    <property type="match status" value="1"/>
</dbReference>
<dbReference type="Pfam" id="PF05930">
    <property type="entry name" value="Phage_AlpA"/>
    <property type="match status" value="1"/>
</dbReference>
<dbReference type="KEGG" id="pbu:L21SP3_01447"/>
<dbReference type="RefSeq" id="WP_077540217.1">
    <property type="nucleotide sequence ID" value="NZ_CP019633.1"/>
</dbReference>